<dbReference type="InterPro" id="IPR043132">
    <property type="entry name" value="BCAT-like_C"/>
</dbReference>
<dbReference type="STRING" id="269796.Rru_A1131"/>
<evidence type="ECO:0000256" key="8">
    <source>
        <dbReference type="ARBA" id="ARBA00023304"/>
    </source>
</evidence>
<dbReference type="InterPro" id="IPR043131">
    <property type="entry name" value="BCAT-like_N"/>
</dbReference>
<dbReference type="HOGENOM" id="CLU_020844_2_0_5"/>
<comment type="catalytic activity">
    <reaction evidence="10">
        <text>L-isoleucine + 2-oxoglutarate = (S)-3-methyl-2-oxopentanoate + L-glutamate</text>
        <dbReference type="Rhea" id="RHEA:24801"/>
        <dbReference type="ChEBI" id="CHEBI:16810"/>
        <dbReference type="ChEBI" id="CHEBI:29985"/>
        <dbReference type="ChEBI" id="CHEBI:35146"/>
        <dbReference type="ChEBI" id="CHEBI:58045"/>
        <dbReference type="EC" id="2.6.1.42"/>
    </reaction>
</comment>
<evidence type="ECO:0000256" key="6">
    <source>
        <dbReference type="ARBA" id="ARBA00013053"/>
    </source>
</evidence>
<comment type="catalytic activity">
    <reaction evidence="11">
        <text>L-leucine + 2-oxoglutarate = 4-methyl-2-oxopentanoate + L-glutamate</text>
        <dbReference type="Rhea" id="RHEA:18321"/>
        <dbReference type="ChEBI" id="CHEBI:16810"/>
        <dbReference type="ChEBI" id="CHEBI:17865"/>
        <dbReference type="ChEBI" id="CHEBI:29985"/>
        <dbReference type="ChEBI" id="CHEBI:57427"/>
        <dbReference type="EC" id="2.6.1.42"/>
    </reaction>
</comment>
<evidence type="ECO:0000256" key="7">
    <source>
        <dbReference type="ARBA" id="ARBA00014472"/>
    </source>
</evidence>
<evidence type="ECO:0000256" key="3">
    <source>
        <dbReference type="ARBA" id="ARBA00004931"/>
    </source>
</evidence>
<dbReference type="KEGG" id="rru:Rru_A1131"/>
<keyword evidence="12" id="KW-0032">Aminotransferase</keyword>
<dbReference type="RefSeq" id="WP_011388886.1">
    <property type="nucleotide sequence ID" value="NC_007643.1"/>
</dbReference>
<dbReference type="PANTHER" id="PTHR42743:SF11">
    <property type="entry name" value="AMINODEOXYCHORISMATE LYASE"/>
    <property type="match status" value="1"/>
</dbReference>
<evidence type="ECO:0000256" key="5">
    <source>
        <dbReference type="ARBA" id="ARBA00009320"/>
    </source>
</evidence>
<dbReference type="SUPFAM" id="SSF56752">
    <property type="entry name" value="D-aminoacid aminotransferase-like PLP-dependent enzymes"/>
    <property type="match status" value="1"/>
</dbReference>
<proteinExistence type="inferred from homology"/>
<dbReference type="PANTHER" id="PTHR42743">
    <property type="entry name" value="AMINO-ACID AMINOTRANSFERASE"/>
    <property type="match status" value="1"/>
</dbReference>
<dbReference type="GO" id="GO:0005829">
    <property type="term" value="C:cytosol"/>
    <property type="evidence" value="ECO:0007669"/>
    <property type="project" value="TreeGrafter"/>
</dbReference>
<evidence type="ECO:0000313" key="13">
    <source>
        <dbReference type="Proteomes" id="UP000001929"/>
    </source>
</evidence>
<dbReference type="PATRIC" id="fig|269796.9.peg.1191"/>
<dbReference type="EnsemblBacteria" id="ABC21932">
    <property type="protein sequence ID" value="ABC21932"/>
    <property type="gene ID" value="Rru_A1131"/>
</dbReference>
<evidence type="ECO:0000256" key="11">
    <source>
        <dbReference type="ARBA" id="ARBA00049229"/>
    </source>
</evidence>
<dbReference type="GO" id="GO:0052654">
    <property type="term" value="F:L-leucine-2-oxoglutarate transaminase activity"/>
    <property type="evidence" value="ECO:0007669"/>
    <property type="project" value="RHEA"/>
</dbReference>
<comment type="similarity">
    <text evidence="5">Belongs to the class-IV pyridoxal-phosphate-dependent aminotransferase family.</text>
</comment>
<dbReference type="Pfam" id="PF01063">
    <property type="entry name" value="Aminotran_4"/>
    <property type="match status" value="1"/>
</dbReference>
<comment type="pathway">
    <text evidence="4">Amino-acid biosynthesis; L-leucine biosynthesis; L-leucine from 3-methyl-2-oxobutanoate: step 4/4.</text>
</comment>
<protein>
    <recommendedName>
        <fullName evidence="7">Probable branched-chain-amino-acid aminotransferase</fullName>
        <ecNumber evidence="6">2.6.1.42</ecNumber>
    </recommendedName>
</protein>
<dbReference type="Gene3D" id="3.20.10.10">
    <property type="entry name" value="D-amino Acid Aminotransferase, subunit A, domain 2"/>
    <property type="match status" value="1"/>
</dbReference>
<dbReference type="AlphaFoldDB" id="Q2RVB3"/>
<evidence type="ECO:0000256" key="10">
    <source>
        <dbReference type="ARBA" id="ARBA00048798"/>
    </source>
</evidence>
<name>Q2RVB3_RHORT</name>
<comment type="function">
    <text evidence="1">Acts on leucine, isoleucine and valine.</text>
</comment>
<keyword evidence="8" id="KW-0028">Amino-acid biosynthesis</keyword>
<evidence type="ECO:0000256" key="1">
    <source>
        <dbReference type="ARBA" id="ARBA00003109"/>
    </source>
</evidence>
<evidence type="ECO:0000256" key="4">
    <source>
        <dbReference type="ARBA" id="ARBA00005072"/>
    </source>
</evidence>
<dbReference type="InterPro" id="IPR001544">
    <property type="entry name" value="Aminotrans_IV"/>
</dbReference>
<dbReference type="GO" id="GO:0052656">
    <property type="term" value="F:L-isoleucine-2-oxoglutarate transaminase activity"/>
    <property type="evidence" value="ECO:0007669"/>
    <property type="project" value="RHEA"/>
</dbReference>
<comment type="pathway">
    <text evidence="3">Amino-acid biosynthesis; L-valine biosynthesis; L-valine from pyruvate: step 4/4.</text>
</comment>
<dbReference type="EMBL" id="CP000230">
    <property type="protein sequence ID" value="ABC21932.1"/>
    <property type="molecule type" value="Genomic_DNA"/>
</dbReference>
<dbReference type="eggNOG" id="COG0115">
    <property type="taxonomic scope" value="Bacteria"/>
</dbReference>
<dbReference type="InterPro" id="IPR050571">
    <property type="entry name" value="Class-IV_PLP-Dep_Aminotrnsfr"/>
</dbReference>
<dbReference type="InterPro" id="IPR036038">
    <property type="entry name" value="Aminotransferase-like"/>
</dbReference>
<dbReference type="EC" id="2.6.1.42" evidence="6"/>
<gene>
    <name evidence="12" type="ordered locus">Rru_A1131</name>
</gene>
<dbReference type="Gene3D" id="3.30.470.10">
    <property type="match status" value="1"/>
</dbReference>
<sequence>MTARRPAVIWLNDRLVPAAKARIDPADRGFLLGDGLFETIPARDGRPLRLAAHLARLGRGARILGIPLPALDIAAALAATLAANDLSEGVLRLTLTRGPGPRGLLPPPAPKPTIMITATAFPPPTGPARLIVATRTRRNEASPLSTIKYLAYGDAILARQEAAERGADDAILLNLGGRVAETTVATLFIVQGGRLLTPPQTDGALPGILRAEMLAWGAREHSLTPADLLTADGVFLANSLGFRLVISIDGQAVPDCTPLVHDLQGYVRQRENGTSPEEPSDGGSPFPK</sequence>
<organism evidence="12 13">
    <name type="scientific">Rhodospirillum rubrum (strain ATCC 11170 / ATH 1.1.1 / DSM 467 / LMG 4362 / NCIMB 8255 / S1)</name>
    <dbReference type="NCBI Taxonomy" id="269796"/>
    <lineage>
        <taxon>Bacteria</taxon>
        <taxon>Pseudomonadati</taxon>
        <taxon>Pseudomonadota</taxon>
        <taxon>Alphaproteobacteria</taxon>
        <taxon>Rhodospirillales</taxon>
        <taxon>Rhodospirillaceae</taxon>
        <taxon>Rhodospirillum</taxon>
    </lineage>
</organism>
<reference evidence="12 13" key="1">
    <citation type="journal article" date="2011" name="Stand. Genomic Sci.">
        <title>Complete genome sequence of Rhodospirillum rubrum type strain (S1).</title>
        <authorList>
            <person name="Munk A.C."/>
            <person name="Copeland A."/>
            <person name="Lucas S."/>
            <person name="Lapidus A."/>
            <person name="Del Rio T.G."/>
            <person name="Barry K."/>
            <person name="Detter J.C."/>
            <person name="Hammon N."/>
            <person name="Israni S."/>
            <person name="Pitluck S."/>
            <person name="Brettin T."/>
            <person name="Bruce D."/>
            <person name="Han C."/>
            <person name="Tapia R."/>
            <person name="Gilna P."/>
            <person name="Schmutz J."/>
            <person name="Larimer F."/>
            <person name="Land M."/>
            <person name="Kyrpides N.C."/>
            <person name="Mavromatis K."/>
            <person name="Richardson P."/>
            <person name="Rohde M."/>
            <person name="Goker M."/>
            <person name="Klenk H.P."/>
            <person name="Zhang Y."/>
            <person name="Roberts G.P."/>
            <person name="Reslewic S."/>
            <person name="Schwartz D.C."/>
        </authorList>
    </citation>
    <scope>NUCLEOTIDE SEQUENCE [LARGE SCALE GENOMIC DNA]</scope>
    <source>
        <strain evidence="13">ATCC 11170 / ATH 1.1.1 / DSM 467 / LMG 4362 / NCIMB 8255 / S1</strain>
    </source>
</reference>
<keyword evidence="8" id="KW-0100">Branched-chain amino acid biosynthesis</keyword>
<comment type="catalytic activity">
    <reaction evidence="9">
        <text>L-valine + 2-oxoglutarate = 3-methyl-2-oxobutanoate + L-glutamate</text>
        <dbReference type="Rhea" id="RHEA:24813"/>
        <dbReference type="ChEBI" id="CHEBI:11851"/>
        <dbReference type="ChEBI" id="CHEBI:16810"/>
        <dbReference type="ChEBI" id="CHEBI:29985"/>
        <dbReference type="ChEBI" id="CHEBI:57762"/>
        <dbReference type="EC" id="2.6.1.42"/>
    </reaction>
</comment>
<evidence type="ECO:0000256" key="2">
    <source>
        <dbReference type="ARBA" id="ARBA00004824"/>
    </source>
</evidence>
<dbReference type="Proteomes" id="UP000001929">
    <property type="component" value="Chromosome"/>
</dbReference>
<keyword evidence="12" id="KW-0808">Transferase</keyword>
<evidence type="ECO:0000256" key="9">
    <source>
        <dbReference type="ARBA" id="ARBA00048212"/>
    </source>
</evidence>
<evidence type="ECO:0000313" key="12">
    <source>
        <dbReference type="EMBL" id="ABC21932.1"/>
    </source>
</evidence>
<dbReference type="PhylomeDB" id="Q2RVB3"/>
<comment type="pathway">
    <text evidence="2">Amino-acid biosynthesis; L-isoleucine biosynthesis; L-isoleucine from 2-oxobutanoate: step 4/4.</text>
</comment>
<dbReference type="GO" id="GO:0052655">
    <property type="term" value="F:L-valine-2-oxoglutarate transaminase activity"/>
    <property type="evidence" value="ECO:0007669"/>
    <property type="project" value="RHEA"/>
</dbReference>
<accession>Q2RVB3</accession>
<dbReference type="GO" id="GO:0009082">
    <property type="term" value="P:branched-chain amino acid biosynthetic process"/>
    <property type="evidence" value="ECO:0007669"/>
    <property type="project" value="UniProtKB-KW"/>
</dbReference>
<keyword evidence="13" id="KW-1185">Reference proteome</keyword>